<name>A0ABV2DHU0_9HYPH</name>
<sequence>MWEAMMMLRLIASASPRLSVSRAGRGLPLAGRGLPLAGRITPPALPVDTLKGAIRLNFAAWRLSLPLSQPPHGHHDRKTA</sequence>
<protein>
    <submittedName>
        <fullName evidence="1">Uncharacterized protein</fullName>
    </submittedName>
</protein>
<reference evidence="1 2" key="1">
    <citation type="submission" date="2024-06" db="EMBL/GenBank/DDBJ databases">
        <authorList>
            <person name="Kim D.-U."/>
        </authorList>
    </citation>
    <scope>NUCLEOTIDE SEQUENCE [LARGE SCALE GENOMIC DNA]</scope>
    <source>
        <strain evidence="1 2">KACC15460</strain>
    </source>
</reference>
<gene>
    <name evidence="1" type="ORF">ABVQ20_21700</name>
</gene>
<organism evidence="1 2">
    <name type="scientific">Mesorhizobium shangrilense</name>
    <dbReference type="NCBI Taxonomy" id="460060"/>
    <lineage>
        <taxon>Bacteria</taxon>
        <taxon>Pseudomonadati</taxon>
        <taxon>Pseudomonadota</taxon>
        <taxon>Alphaproteobacteria</taxon>
        <taxon>Hyphomicrobiales</taxon>
        <taxon>Phyllobacteriaceae</taxon>
        <taxon>Mesorhizobium</taxon>
    </lineage>
</organism>
<evidence type="ECO:0000313" key="2">
    <source>
        <dbReference type="Proteomes" id="UP001548832"/>
    </source>
</evidence>
<dbReference type="EMBL" id="JBEWSZ010000001">
    <property type="protein sequence ID" value="MET2829592.1"/>
    <property type="molecule type" value="Genomic_DNA"/>
</dbReference>
<keyword evidence="2" id="KW-1185">Reference proteome</keyword>
<comment type="caution">
    <text evidence="1">The sequence shown here is derived from an EMBL/GenBank/DDBJ whole genome shotgun (WGS) entry which is preliminary data.</text>
</comment>
<accession>A0ABV2DHU0</accession>
<dbReference type="RefSeq" id="WP_354461521.1">
    <property type="nucleotide sequence ID" value="NZ_JBEWSZ010000001.1"/>
</dbReference>
<dbReference type="Proteomes" id="UP001548832">
    <property type="component" value="Unassembled WGS sequence"/>
</dbReference>
<evidence type="ECO:0000313" key="1">
    <source>
        <dbReference type="EMBL" id="MET2829592.1"/>
    </source>
</evidence>
<proteinExistence type="predicted"/>